<dbReference type="InterPro" id="IPR001882">
    <property type="entry name" value="Biotin_BS"/>
</dbReference>
<dbReference type="Gene3D" id="3.30.470.20">
    <property type="entry name" value="ATP-grasp fold, B domain"/>
    <property type="match status" value="1"/>
</dbReference>
<dbReference type="SMART" id="SM00878">
    <property type="entry name" value="Biotin_carb_C"/>
    <property type="match status" value="1"/>
</dbReference>
<comment type="caution">
    <text evidence="11">The sequence shown here is derived from an EMBL/GenBank/DDBJ whole genome shotgun (WGS) entry which is preliminary data.</text>
</comment>
<dbReference type="PROSITE" id="PS00867">
    <property type="entry name" value="CPSASE_2"/>
    <property type="match status" value="1"/>
</dbReference>
<gene>
    <name evidence="11" type="ORF">DV20_12680</name>
</gene>
<dbReference type="PROSITE" id="PS50968">
    <property type="entry name" value="BIOTINYL_LIPOYL"/>
    <property type="match status" value="1"/>
</dbReference>
<dbReference type="PANTHER" id="PTHR18866">
    <property type="entry name" value="CARBOXYLASE:PYRUVATE/ACETYL-COA/PROPIONYL-COA CARBOXYLASE"/>
    <property type="match status" value="1"/>
</dbReference>
<evidence type="ECO:0000259" key="8">
    <source>
        <dbReference type="PROSITE" id="PS50968"/>
    </source>
</evidence>
<dbReference type="CDD" id="cd06850">
    <property type="entry name" value="biotinyl_domain"/>
    <property type="match status" value="1"/>
</dbReference>
<evidence type="ECO:0000256" key="7">
    <source>
        <dbReference type="PROSITE-ProRule" id="PRU00409"/>
    </source>
</evidence>
<dbReference type="Gene3D" id="2.40.50.100">
    <property type="match status" value="1"/>
</dbReference>
<dbReference type="AlphaFoldDB" id="A0A066U3X3"/>
<dbReference type="InterPro" id="IPR000089">
    <property type="entry name" value="Biotin_lipoyl"/>
</dbReference>
<dbReference type="PROSITE" id="PS50979">
    <property type="entry name" value="BC"/>
    <property type="match status" value="1"/>
</dbReference>
<dbReference type="InterPro" id="IPR016185">
    <property type="entry name" value="PreATP-grasp_dom_sf"/>
</dbReference>
<evidence type="ECO:0000259" key="9">
    <source>
        <dbReference type="PROSITE" id="PS50975"/>
    </source>
</evidence>
<dbReference type="Pfam" id="PF02786">
    <property type="entry name" value="CPSase_L_D2"/>
    <property type="match status" value="1"/>
</dbReference>
<dbReference type="SUPFAM" id="SSF51246">
    <property type="entry name" value="Rudiment single hybrid motif"/>
    <property type="match status" value="1"/>
</dbReference>
<dbReference type="Pfam" id="PF02785">
    <property type="entry name" value="Biotin_carb_C"/>
    <property type="match status" value="1"/>
</dbReference>
<dbReference type="SUPFAM" id="SSF51230">
    <property type="entry name" value="Single hybrid motif"/>
    <property type="match status" value="1"/>
</dbReference>
<dbReference type="PANTHER" id="PTHR18866:SF33">
    <property type="entry name" value="METHYLCROTONOYL-COA CARBOXYLASE SUBUNIT ALPHA, MITOCHONDRIAL-RELATED"/>
    <property type="match status" value="1"/>
</dbReference>
<evidence type="ECO:0000313" key="12">
    <source>
        <dbReference type="Proteomes" id="UP000027345"/>
    </source>
</evidence>
<dbReference type="FunFam" id="2.40.50.100:FF:000003">
    <property type="entry name" value="Acetyl-CoA carboxylase biotin carboxyl carrier protein"/>
    <property type="match status" value="1"/>
</dbReference>
<evidence type="ECO:0000256" key="1">
    <source>
        <dbReference type="ARBA" id="ARBA00001953"/>
    </source>
</evidence>
<dbReference type="EC" id="6.3.4.14" evidence="2"/>
<dbReference type="PROSITE" id="PS50975">
    <property type="entry name" value="ATP_GRASP"/>
    <property type="match status" value="1"/>
</dbReference>
<dbReference type="EMBL" id="JMQI01000026">
    <property type="protein sequence ID" value="KDN21780.1"/>
    <property type="molecule type" value="Genomic_DNA"/>
</dbReference>
<dbReference type="InterPro" id="IPR011764">
    <property type="entry name" value="Biotin_carboxylation_dom"/>
</dbReference>
<dbReference type="SUPFAM" id="SSF56059">
    <property type="entry name" value="Glutathione synthetase ATP-binding domain-like"/>
    <property type="match status" value="1"/>
</dbReference>
<name>A0A066U3X3_9PSEU</name>
<dbReference type="STRING" id="287986.DV20_12680"/>
<keyword evidence="4 7" id="KW-0547">Nucleotide-binding</keyword>
<feature type="domain" description="Lipoyl-binding" evidence="8">
    <location>
        <begin position="574"/>
        <end position="649"/>
    </location>
</feature>
<evidence type="ECO:0000256" key="6">
    <source>
        <dbReference type="ARBA" id="ARBA00023267"/>
    </source>
</evidence>
<dbReference type="GO" id="GO:0046872">
    <property type="term" value="F:metal ion binding"/>
    <property type="evidence" value="ECO:0007669"/>
    <property type="project" value="InterPro"/>
</dbReference>
<keyword evidence="5 7" id="KW-0067">ATP-binding</keyword>
<dbReference type="Proteomes" id="UP000027345">
    <property type="component" value="Unassembled WGS sequence"/>
</dbReference>
<reference evidence="11 12" key="1">
    <citation type="submission" date="2014-05" db="EMBL/GenBank/DDBJ databases">
        <title>Draft genome sequence of Amycolatopsis rifamycinica DSM 46095.</title>
        <authorList>
            <person name="Lal R."/>
            <person name="Saxena A."/>
            <person name="Kumari R."/>
            <person name="Mukherjee U."/>
            <person name="Singh P."/>
            <person name="Sangwan N."/>
            <person name="Mahato N.K."/>
        </authorList>
    </citation>
    <scope>NUCLEOTIDE SEQUENCE [LARGE SCALE GENOMIC DNA]</scope>
    <source>
        <strain evidence="11 12">DSM 46095</strain>
    </source>
</reference>
<evidence type="ECO:0000256" key="3">
    <source>
        <dbReference type="ARBA" id="ARBA00022598"/>
    </source>
</evidence>
<keyword evidence="6" id="KW-0092">Biotin</keyword>
<evidence type="ECO:0000256" key="4">
    <source>
        <dbReference type="ARBA" id="ARBA00022741"/>
    </source>
</evidence>
<keyword evidence="12" id="KW-1185">Reference proteome</keyword>
<accession>A0A066U3X3</accession>
<dbReference type="InterPro" id="IPR005479">
    <property type="entry name" value="CPAse_ATP-bd"/>
</dbReference>
<protein>
    <recommendedName>
        <fullName evidence="2">biotin carboxylase</fullName>
        <ecNumber evidence="2">6.3.4.14</ecNumber>
    </recommendedName>
</protein>
<sequence>MPKRVLIANRGEIARRIARTCRRLDVDHVAVHSAADAGAAHLDGAIETVHIGPGPAGESYLDIDAVVEAALRTDCDAVHPGYGFLSENPEFAARVTEAGLTYIGPDAATIEAMGDKARARDLMAAAGVPVLPGSEQATESADVLLADARRIGYPVILKPVAGGGGKGMRVVHGEAELSAAVEEAVRLGRAGFGDGRLLAERYVAAPRHIEVQVFGDRHGNVVHLLERECSLQRRHQKIVEEAPAPHLSATTRHALLDAAVRGATALGYVGAGTFEFILDGDGRFFFLEVNTRLQVEHPVTEEITGLDLVEWQLLVADGEPLPLPQWQIRATGHAIECRVYAEDPEHGFRPAPGRAEVVRWPREVRVEAAFDGSGDVPGFYDPMVAKLVATGADRPTALARLRAAVEETTVVGLTTNLGFLADLLAEPRVADGRVDTHLVDAFTARPVPHRRDAQALACAAAMAVPDRAVAASPWTGTIGAFDRAALDPEAPLGRVVLRHDGRDREARLLARDRAGLHVEIGGGRFTVLAERGADGLFHGTAGTSRWTGLPTADGYEIVVGGHRVALARRTFDEGGGETSDSAVRTPMPGVVVGVACEPGARVEAGELLVVVEAMKMENRILAPWAGTVERLSCAPGDGVTADQVLVTLKAEGETHV</sequence>
<dbReference type="InterPro" id="IPR011053">
    <property type="entry name" value="Single_hybrid_motif"/>
</dbReference>
<dbReference type="GO" id="GO:0005524">
    <property type="term" value="F:ATP binding"/>
    <property type="evidence" value="ECO:0007669"/>
    <property type="project" value="UniProtKB-UniRule"/>
</dbReference>
<evidence type="ECO:0000259" key="10">
    <source>
        <dbReference type="PROSITE" id="PS50979"/>
    </source>
</evidence>
<dbReference type="Pfam" id="PF00289">
    <property type="entry name" value="Biotin_carb_N"/>
    <property type="match status" value="1"/>
</dbReference>
<dbReference type="InterPro" id="IPR005481">
    <property type="entry name" value="BC-like_N"/>
</dbReference>
<dbReference type="InterPro" id="IPR011761">
    <property type="entry name" value="ATP-grasp"/>
</dbReference>
<comment type="cofactor">
    <cofactor evidence="1">
        <name>biotin</name>
        <dbReference type="ChEBI" id="CHEBI:57586"/>
    </cofactor>
</comment>
<dbReference type="SUPFAM" id="SSF52440">
    <property type="entry name" value="PreATP-grasp domain"/>
    <property type="match status" value="1"/>
</dbReference>
<feature type="domain" description="Biotin carboxylation" evidence="10">
    <location>
        <begin position="1"/>
        <end position="444"/>
    </location>
</feature>
<dbReference type="InterPro" id="IPR005482">
    <property type="entry name" value="Biotin_COase_C"/>
</dbReference>
<dbReference type="InterPro" id="IPR011054">
    <property type="entry name" value="Rudment_hybrid_motif"/>
</dbReference>
<dbReference type="Pfam" id="PF00364">
    <property type="entry name" value="Biotin_lipoyl"/>
    <property type="match status" value="1"/>
</dbReference>
<dbReference type="GO" id="GO:0004075">
    <property type="term" value="F:biotin carboxylase activity"/>
    <property type="evidence" value="ECO:0007669"/>
    <property type="project" value="UniProtKB-EC"/>
</dbReference>
<evidence type="ECO:0000256" key="2">
    <source>
        <dbReference type="ARBA" id="ARBA00013263"/>
    </source>
</evidence>
<dbReference type="PROSITE" id="PS00188">
    <property type="entry name" value="BIOTIN"/>
    <property type="match status" value="1"/>
</dbReference>
<dbReference type="eggNOG" id="COG4770">
    <property type="taxonomic scope" value="Bacteria"/>
</dbReference>
<proteinExistence type="predicted"/>
<evidence type="ECO:0000256" key="5">
    <source>
        <dbReference type="ARBA" id="ARBA00022840"/>
    </source>
</evidence>
<dbReference type="OrthoDB" id="4435847at2"/>
<dbReference type="InterPro" id="IPR050856">
    <property type="entry name" value="Biotin_carboxylase_complex"/>
</dbReference>
<keyword evidence="3" id="KW-0436">Ligase</keyword>
<feature type="domain" description="ATP-grasp" evidence="9">
    <location>
        <begin position="120"/>
        <end position="317"/>
    </location>
</feature>
<evidence type="ECO:0000313" key="11">
    <source>
        <dbReference type="EMBL" id="KDN21780.1"/>
    </source>
</evidence>
<organism evidence="11 12">
    <name type="scientific">Amycolatopsis rifamycinica</name>
    <dbReference type="NCBI Taxonomy" id="287986"/>
    <lineage>
        <taxon>Bacteria</taxon>
        <taxon>Bacillati</taxon>
        <taxon>Actinomycetota</taxon>
        <taxon>Actinomycetes</taxon>
        <taxon>Pseudonocardiales</taxon>
        <taxon>Pseudonocardiaceae</taxon>
        <taxon>Amycolatopsis</taxon>
    </lineage>
</organism>
<dbReference type="RefSeq" id="WP_043779639.1">
    <property type="nucleotide sequence ID" value="NZ_JMQI01000026.1"/>
</dbReference>